<reference evidence="1 2" key="1">
    <citation type="submission" date="2018-09" db="EMBL/GenBank/DDBJ databases">
        <title>Insights into the microbiota of Asian seabass (Lates calcarifer) with tenacibaculosis symptoms and description of sp. nov. Tenacibaculum singaporense.</title>
        <authorList>
            <person name="Miyake S."/>
            <person name="Soh M."/>
            <person name="Azman M.N."/>
            <person name="Ngoh S.Y."/>
            <person name="Orban L."/>
            <person name="Seedorf H."/>
        </authorList>
    </citation>
    <scope>NUCLEOTIDE SEQUENCE [LARGE SCALE GENOMIC DNA]</scope>
    <source>
        <strain evidence="1 2">DSM 13764</strain>
    </source>
</reference>
<evidence type="ECO:0000313" key="2">
    <source>
        <dbReference type="Proteomes" id="UP000269693"/>
    </source>
</evidence>
<dbReference type="RefSeq" id="WP_073183270.1">
    <property type="nucleotide sequence ID" value="NZ_CP032544.1"/>
</dbReference>
<evidence type="ECO:0000313" key="1">
    <source>
        <dbReference type="EMBL" id="AZJ32081.1"/>
    </source>
</evidence>
<gene>
    <name evidence="1" type="ORF">D6200_05640</name>
</gene>
<organism evidence="1 2">
    <name type="scientific">Tenacibaculum mesophilum</name>
    <dbReference type="NCBI Taxonomy" id="104268"/>
    <lineage>
        <taxon>Bacteria</taxon>
        <taxon>Pseudomonadati</taxon>
        <taxon>Bacteroidota</taxon>
        <taxon>Flavobacteriia</taxon>
        <taxon>Flavobacteriales</taxon>
        <taxon>Flavobacteriaceae</taxon>
        <taxon>Tenacibaculum</taxon>
    </lineage>
</organism>
<proteinExistence type="predicted"/>
<protein>
    <recommendedName>
        <fullName evidence="3">Suppressor of fused protein (SUFU)</fullName>
    </recommendedName>
</protein>
<dbReference type="EMBL" id="CP032544">
    <property type="protein sequence ID" value="AZJ32081.1"/>
    <property type="molecule type" value="Genomic_DNA"/>
</dbReference>
<name>A0ABN5T7Y0_9FLAO</name>
<evidence type="ECO:0008006" key="3">
    <source>
        <dbReference type="Google" id="ProtNLM"/>
    </source>
</evidence>
<dbReference type="Proteomes" id="UP000269693">
    <property type="component" value="Chromosome"/>
</dbReference>
<sequence length="224" mass="25309">MNYEQHFQRSSEIRNEYWQQTGTPFSDVIGSMINPTFLGGPKWPSLRQAHIGINTDNETIIATDGLSDPYDDYDTNSENQTYNGIGLELYAISGNKYEDIQQVIDSWEFKVIRRASNIAAANPNISYTINDYTYISTTIDSSELPEYFVNEDEEVGILLGLKNNSISDSLKLSIEEIALVNITHLTPKELAYILENGAEGRNKVAELLTNKNFHKLTSQRESVI</sequence>
<accession>A0ABN5T7Y0</accession>
<keyword evidence="2" id="KW-1185">Reference proteome</keyword>